<evidence type="ECO:0000259" key="2">
    <source>
        <dbReference type="Pfam" id="PF21788"/>
    </source>
</evidence>
<dbReference type="EMBL" id="LRGB01000114">
    <property type="protein sequence ID" value="KZS20830.1"/>
    <property type="molecule type" value="Genomic_DNA"/>
</dbReference>
<feature type="domain" description="Transposable element P transposase-like GTP-binding insertion" evidence="2">
    <location>
        <begin position="686"/>
        <end position="799"/>
    </location>
</feature>
<dbReference type="Pfam" id="PF21788">
    <property type="entry name" value="TNP-like_GBD"/>
    <property type="match status" value="1"/>
</dbReference>
<reference evidence="3 4" key="1">
    <citation type="submission" date="2016-03" db="EMBL/GenBank/DDBJ databases">
        <title>EvidentialGene: Evidence-directed Construction of Genes on Genomes.</title>
        <authorList>
            <person name="Gilbert D.G."/>
            <person name="Choi J.-H."/>
            <person name="Mockaitis K."/>
            <person name="Colbourne J."/>
            <person name="Pfrender M."/>
        </authorList>
    </citation>
    <scope>NUCLEOTIDE SEQUENCE [LARGE SCALE GENOMIC DNA]</scope>
    <source>
        <strain evidence="3 4">Xinb3</strain>
        <tissue evidence="3">Complete organism</tissue>
    </source>
</reference>
<keyword evidence="4" id="KW-1185">Reference proteome</keyword>
<proteinExistence type="predicted"/>
<dbReference type="OrthoDB" id="6490874at2759"/>
<dbReference type="InterPro" id="IPR048365">
    <property type="entry name" value="TNP-like_RNaseH_N"/>
</dbReference>
<dbReference type="InterPro" id="IPR048366">
    <property type="entry name" value="TNP-like_GBD"/>
</dbReference>
<dbReference type="STRING" id="35525.A0A162RW43"/>
<dbReference type="Proteomes" id="UP000076858">
    <property type="component" value="Unassembled WGS sequence"/>
</dbReference>
<organism evidence="3 4">
    <name type="scientific">Daphnia magna</name>
    <dbReference type="NCBI Taxonomy" id="35525"/>
    <lineage>
        <taxon>Eukaryota</taxon>
        <taxon>Metazoa</taxon>
        <taxon>Ecdysozoa</taxon>
        <taxon>Arthropoda</taxon>
        <taxon>Crustacea</taxon>
        <taxon>Branchiopoda</taxon>
        <taxon>Diplostraca</taxon>
        <taxon>Cladocera</taxon>
        <taxon>Anomopoda</taxon>
        <taxon>Daphniidae</taxon>
        <taxon>Daphnia</taxon>
    </lineage>
</organism>
<name>A0A162RW43_9CRUS</name>
<evidence type="ECO:0008006" key="5">
    <source>
        <dbReference type="Google" id="ProtNLM"/>
    </source>
</evidence>
<dbReference type="AlphaFoldDB" id="A0A162RW43"/>
<evidence type="ECO:0000313" key="4">
    <source>
        <dbReference type="Proteomes" id="UP000076858"/>
    </source>
</evidence>
<protein>
    <recommendedName>
        <fullName evidence="5">THAP-type domain-containing protein</fullName>
    </recommendedName>
</protein>
<comment type="caution">
    <text evidence="3">The sequence shown here is derived from an EMBL/GenBank/DDBJ whole genome shotgun (WGS) entry which is preliminary data.</text>
</comment>
<accession>A0A162RW43</accession>
<gene>
    <name evidence="3" type="ORF">APZ42_012377</name>
</gene>
<evidence type="ECO:0000313" key="3">
    <source>
        <dbReference type="EMBL" id="KZS20830.1"/>
    </source>
</evidence>
<evidence type="ECO:0000259" key="1">
    <source>
        <dbReference type="Pfam" id="PF21787"/>
    </source>
</evidence>
<feature type="domain" description="Transposable element P transposase-like RNase H" evidence="1">
    <location>
        <begin position="517"/>
        <end position="654"/>
    </location>
</feature>
<dbReference type="Pfam" id="PF21787">
    <property type="entry name" value="TNP-like_RNaseH_N"/>
    <property type="match status" value="1"/>
</dbReference>
<sequence length="1137" mass="129739">MALKQNKKIRGAYCFICGVIADKENQDGNRFGRFVTTDKRLLEWKKAISKPGLKIGSPICGRHFDVDDIVKGREIGGIFHPFKVWKLKDLAVPKYCTSASANKRNPFAECNNEKQQGKLSTVGKSFSDTCNRSDSVAADTGCFQMHRQQTYHAKQHQSDPVNQLKLCEPEVPVDNVIPNETTAVVVNNVCAMEFTLPSSSAMTDYIATDVGDCITSRQQTVNVSQPQSMSGETSILHEQELPLQNEQTTSFDFHSLTRIVKLPDNWRWDAVNKSCYTTITSGNDFVHKIVLITSDHLDFFINGRKVTFPFLINSGTWQAFDLQRAIHEFHGKYPCCGILDLSLYTTTRTFSVSEFRSSECRSVSNTEDKQCSKCRVHEGKLKSLKVVQSEKVTTLTKRLKAKQRQFQRYNYYAKNAALTVNNLRRSINALTQNQLSEKIRCLPQQQQSVIRTFFAHGKALKKEKHGKGMRYEASFLLEALMLKMKNNAAYKHLRNNKMLPLPAPSTIRKLISSSDCHFGMDELALENIQSALKEYSADNIARFGCLMWDEIHLVKGIKFDTRRRVWDGIVNYGSDFPDLPGDTIADHALVVIFRPYVLNWIQPIASYATNGAAPASILHRIVMKAITALYIKGAIVRNVVCDGHQTNKGAMKLLKVTAQDPTSVKSYFLHPMEPAIKIWCFFDVPHLLKCVRNHLLAHRRCQYASEIVDYQHYLKLYNTEKSNGLRMCFRLTEGHLNPNNWQKMTVSKAAQLFSRHVAMALKHYREKPETAIDFKYTAPTERMTLLLNDVFDILNGRFPKEGISKTSWPKKKDKLQKMLLILNITEEIANDPARDRHQLPDIKFMSDTSLVAWRLVIHSAIGLVEELFSAGLNVVLTGRFNQDPIENFFGIVRSIDDHPTAHSWLHIFRILSLYNPTKVAIRNANVDGRDAGEVLVAYKQCLINKFRDCETKAKAIKKDLKDSLQKELLLRYTNDIPDGKSDATRDQLVYDLCGYIIRTRNEVCVTCEACNNLMEAQESEMENFLPAKYTYQKSYGSLKYATVAMFKTFRAVEDVIDSHFNSPDHIFVRDCFEEVLSKIKKISLIPISCELHPGTLSYLIMEYVQIRFHFEATRYKNLNLSKFQAAIINHKKLSTVM</sequence>